<dbReference type="InterPro" id="IPR013830">
    <property type="entry name" value="SGNH_hydro"/>
</dbReference>
<dbReference type="InterPro" id="IPR051532">
    <property type="entry name" value="Ester_Hydrolysis_Enzymes"/>
</dbReference>
<dbReference type="Pfam" id="PF13472">
    <property type="entry name" value="Lipase_GDSL_2"/>
    <property type="match status" value="1"/>
</dbReference>
<dbReference type="RefSeq" id="WP_406833135.1">
    <property type="nucleotide sequence ID" value="NZ_CP157483.1"/>
</dbReference>
<dbReference type="PANTHER" id="PTHR30383:SF5">
    <property type="entry name" value="SGNH HYDROLASE-TYPE ESTERASE DOMAIN-CONTAINING PROTEIN"/>
    <property type="match status" value="1"/>
</dbReference>
<dbReference type="SUPFAM" id="SSF52266">
    <property type="entry name" value="SGNH hydrolase"/>
    <property type="match status" value="1"/>
</dbReference>
<evidence type="ECO:0000313" key="3">
    <source>
        <dbReference type="EMBL" id="XBO45633.1"/>
    </source>
</evidence>
<evidence type="ECO:0000259" key="2">
    <source>
        <dbReference type="Pfam" id="PF13472"/>
    </source>
</evidence>
<dbReference type="PROSITE" id="PS51257">
    <property type="entry name" value="PROKAR_LIPOPROTEIN"/>
    <property type="match status" value="1"/>
</dbReference>
<keyword evidence="3" id="KW-0378">Hydrolase</keyword>
<protein>
    <submittedName>
        <fullName evidence="3">SGNH/GDSL hydrolase family protein</fullName>
    </submittedName>
</protein>
<feature type="domain" description="SGNH hydrolase-type esterase" evidence="2">
    <location>
        <begin position="84"/>
        <end position="285"/>
    </location>
</feature>
<name>A0AAU7JZK4_9MICO</name>
<dbReference type="EMBL" id="CP157483">
    <property type="protein sequence ID" value="XBO45633.1"/>
    <property type="molecule type" value="Genomic_DNA"/>
</dbReference>
<reference evidence="3" key="1">
    <citation type="submission" date="2024-05" db="EMBL/GenBank/DDBJ databases">
        <authorList>
            <person name="Kim S."/>
            <person name="Heo J."/>
            <person name="Choi H."/>
            <person name="Choi Y."/>
            <person name="Kwon S.-W."/>
            <person name="Kim Y."/>
        </authorList>
    </citation>
    <scope>NUCLEOTIDE SEQUENCE</scope>
    <source>
        <strain evidence="3">KACC 23699</strain>
    </source>
</reference>
<sequence>MDAATGRPRVRRTTTLVAVLVAVVLALAACATGGSHSTTVGSSAPSSSASPSSSSPTTVSPSSTTGADRGVSRASARPLVVTGLGDSVMSGTACNCEPFISTYATALGAHQHVPAKVTNLGKPGLTVSGLAKQLDTESTLQALASASVVVVTIGANDLGPLVDRWRNGDCSDQCVSDATTGLSAPLDAVLTRIKAAAPDSAQILVTTYWNVFEDGAVADADYGPGFASWSDAVTLAANAQICRAADLIGAPCVDLYVPFNGSGSKDPTPLLAEDGDHPNAAGHDAIAKALLAATAPTP</sequence>
<dbReference type="InterPro" id="IPR036514">
    <property type="entry name" value="SGNH_hydro_sf"/>
</dbReference>
<dbReference type="AlphaFoldDB" id="A0AAU7JZK4"/>
<dbReference type="PANTHER" id="PTHR30383">
    <property type="entry name" value="THIOESTERASE 1/PROTEASE 1/LYSOPHOSPHOLIPASE L1"/>
    <property type="match status" value="1"/>
</dbReference>
<feature type="compositionally biased region" description="Low complexity" evidence="1">
    <location>
        <begin position="35"/>
        <end position="66"/>
    </location>
</feature>
<gene>
    <name evidence="3" type="ORF">ABEG17_05345</name>
</gene>
<proteinExistence type="predicted"/>
<accession>A0AAU7JZK4</accession>
<dbReference type="CDD" id="cd00229">
    <property type="entry name" value="SGNH_hydrolase"/>
    <property type="match status" value="1"/>
</dbReference>
<dbReference type="Gene3D" id="3.40.50.1110">
    <property type="entry name" value="SGNH hydrolase"/>
    <property type="match status" value="1"/>
</dbReference>
<feature type="region of interest" description="Disordered" evidence="1">
    <location>
        <begin position="35"/>
        <end position="74"/>
    </location>
</feature>
<dbReference type="GO" id="GO:0004622">
    <property type="term" value="F:phosphatidylcholine lysophospholipase activity"/>
    <property type="evidence" value="ECO:0007669"/>
    <property type="project" value="TreeGrafter"/>
</dbReference>
<organism evidence="3">
    <name type="scientific">Pedococcus sp. KACC 23699</name>
    <dbReference type="NCBI Taxonomy" id="3149228"/>
    <lineage>
        <taxon>Bacteria</taxon>
        <taxon>Bacillati</taxon>
        <taxon>Actinomycetota</taxon>
        <taxon>Actinomycetes</taxon>
        <taxon>Micrococcales</taxon>
        <taxon>Intrasporangiaceae</taxon>
        <taxon>Pedococcus</taxon>
    </lineage>
</organism>
<evidence type="ECO:0000256" key="1">
    <source>
        <dbReference type="SAM" id="MobiDB-lite"/>
    </source>
</evidence>